<evidence type="ECO:0000256" key="4">
    <source>
        <dbReference type="SAM" id="MobiDB-lite"/>
    </source>
</evidence>
<feature type="compositionally biased region" description="Basic and acidic residues" evidence="4">
    <location>
        <begin position="163"/>
        <end position="181"/>
    </location>
</feature>
<dbReference type="Gene3D" id="1.10.30.10">
    <property type="entry name" value="High mobility group box domain"/>
    <property type="match status" value="1"/>
</dbReference>
<dbReference type="STRING" id="436010.A0A166UUC6"/>
<dbReference type="Proteomes" id="UP000076532">
    <property type="component" value="Unassembled WGS sequence"/>
</dbReference>
<dbReference type="InterPro" id="IPR036910">
    <property type="entry name" value="HMG_box_dom_sf"/>
</dbReference>
<keyword evidence="1 3" id="KW-0238">DNA-binding</keyword>
<feature type="compositionally biased region" description="Polar residues" evidence="4">
    <location>
        <begin position="219"/>
        <end position="233"/>
    </location>
</feature>
<dbReference type="AlphaFoldDB" id="A0A166UUC6"/>
<evidence type="ECO:0000313" key="7">
    <source>
        <dbReference type="Proteomes" id="UP000076532"/>
    </source>
</evidence>
<accession>A0A166UUC6</accession>
<keyword evidence="2" id="KW-0804">Transcription</keyword>
<dbReference type="InterPro" id="IPR050140">
    <property type="entry name" value="SRY-related_HMG-box_TF-like"/>
</dbReference>
<feature type="compositionally biased region" description="Polar residues" evidence="4">
    <location>
        <begin position="60"/>
        <end position="72"/>
    </location>
</feature>
<evidence type="ECO:0000256" key="1">
    <source>
        <dbReference type="ARBA" id="ARBA00023125"/>
    </source>
</evidence>
<dbReference type="SUPFAM" id="SSF47095">
    <property type="entry name" value="HMG-box"/>
    <property type="match status" value="1"/>
</dbReference>
<keyword evidence="3" id="KW-0539">Nucleus</keyword>
<reference evidence="6 7" key="1">
    <citation type="journal article" date="2016" name="Mol. Biol. Evol.">
        <title>Comparative Genomics of Early-Diverging Mushroom-Forming Fungi Provides Insights into the Origins of Lignocellulose Decay Capabilities.</title>
        <authorList>
            <person name="Nagy L.G."/>
            <person name="Riley R."/>
            <person name="Tritt A."/>
            <person name="Adam C."/>
            <person name="Daum C."/>
            <person name="Floudas D."/>
            <person name="Sun H."/>
            <person name="Yadav J.S."/>
            <person name="Pangilinan J."/>
            <person name="Larsson K.H."/>
            <person name="Matsuura K."/>
            <person name="Barry K."/>
            <person name="Labutti K."/>
            <person name="Kuo R."/>
            <person name="Ohm R.A."/>
            <person name="Bhattacharya S.S."/>
            <person name="Shirouzu T."/>
            <person name="Yoshinaga Y."/>
            <person name="Martin F.M."/>
            <person name="Grigoriev I.V."/>
            <person name="Hibbett D.S."/>
        </authorList>
    </citation>
    <scope>NUCLEOTIDE SEQUENCE [LARGE SCALE GENOMIC DNA]</scope>
    <source>
        <strain evidence="6 7">CBS 109695</strain>
    </source>
</reference>
<protein>
    <recommendedName>
        <fullName evidence="5">HMG box domain-containing protein</fullName>
    </recommendedName>
</protein>
<name>A0A166UUC6_9AGAM</name>
<feature type="compositionally biased region" description="Polar residues" evidence="4">
    <location>
        <begin position="257"/>
        <end position="299"/>
    </location>
</feature>
<dbReference type="SMART" id="SM00398">
    <property type="entry name" value="HMG"/>
    <property type="match status" value="1"/>
</dbReference>
<evidence type="ECO:0000256" key="2">
    <source>
        <dbReference type="ARBA" id="ARBA00023163"/>
    </source>
</evidence>
<gene>
    <name evidence="6" type="ORF">FIBSPDRAFT_925446</name>
</gene>
<keyword evidence="7" id="KW-1185">Reference proteome</keyword>
<evidence type="ECO:0000313" key="6">
    <source>
        <dbReference type="EMBL" id="KZP32039.1"/>
    </source>
</evidence>
<dbReference type="InterPro" id="IPR009071">
    <property type="entry name" value="HMG_box_dom"/>
</dbReference>
<feature type="region of interest" description="Disordered" evidence="4">
    <location>
        <begin position="1"/>
        <end position="75"/>
    </location>
</feature>
<dbReference type="GO" id="GO:0001228">
    <property type="term" value="F:DNA-binding transcription activator activity, RNA polymerase II-specific"/>
    <property type="evidence" value="ECO:0007669"/>
    <property type="project" value="TreeGrafter"/>
</dbReference>
<dbReference type="Pfam" id="PF00505">
    <property type="entry name" value="HMG_box"/>
    <property type="match status" value="1"/>
</dbReference>
<dbReference type="OrthoDB" id="1919336at2759"/>
<dbReference type="EMBL" id="KV417487">
    <property type="protein sequence ID" value="KZP32039.1"/>
    <property type="molecule type" value="Genomic_DNA"/>
</dbReference>
<dbReference type="GO" id="GO:0030154">
    <property type="term" value="P:cell differentiation"/>
    <property type="evidence" value="ECO:0007669"/>
    <property type="project" value="TreeGrafter"/>
</dbReference>
<sequence>MSRYPHGYTAEQGPCAGSAESNPRSNAHHNDRSSQSPTVDTTGYAAYSKSDIELEEEEPNNSLISQTLNTDGTPKRPMNAFMIFARRRRPQVSTENQSMRTGEISKILSKEWNAMELADKQFYLDQAKQLKDTFNSKYPDYVYRRRPNNSRRKRGSLVSGMKPLDHHSSTDPGDDSGRADYDDVSPVDGGDLLGAQPNVGYSRPPPDASVYDAPHHPRSTSYNHGSSDVNYRQSHGRDPYTSSRGRGAPDISLEATRFSQPLRSSHQYQQYPHAQDQNHSPPLYTTQHGSWEEPTSASNRAEHPRASPGSWASGNDRILPSLVSDRPRVYAASTGPATWARNTPPEPPRSASPGYPFPALNAPFYPGSSQSHSQYAASSTSLNSSAYHASSHDPPRSIQPSGAQSGHDRGYDASPRISSPYPQISSRPSPAYHQHAQHLPLLQPTHPESGDSSSTSPSTDASSYWSREHNR</sequence>
<feature type="domain" description="HMG box" evidence="5">
    <location>
        <begin position="74"/>
        <end position="142"/>
    </location>
</feature>
<feature type="compositionally biased region" description="Basic residues" evidence="4">
    <location>
        <begin position="144"/>
        <end position="155"/>
    </location>
</feature>
<feature type="compositionally biased region" description="Low complexity" evidence="4">
    <location>
        <begin position="450"/>
        <end position="465"/>
    </location>
</feature>
<dbReference type="PROSITE" id="PS50118">
    <property type="entry name" value="HMG_BOX_2"/>
    <property type="match status" value="1"/>
</dbReference>
<dbReference type="PANTHER" id="PTHR10270">
    <property type="entry name" value="SOX TRANSCRIPTION FACTOR"/>
    <property type="match status" value="1"/>
</dbReference>
<feature type="compositionally biased region" description="Polar residues" evidence="4">
    <location>
        <begin position="416"/>
        <end position="428"/>
    </location>
</feature>
<feature type="compositionally biased region" description="Low complexity" evidence="4">
    <location>
        <begin position="368"/>
        <end position="381"/>
    </location>
</feature>
<evidence type="ECO:0000259" key="5">
    <source>
        <dbReference type="PROSITE" id="PS50118"/>
    </source>
</evidence>
<dbReference type="GO" id="GO:0000978">
    <property type="term" value="F:RNA polymerase II cis-regulatory region sequence-specific DNA binding"/>
    <property type="evidence" value="ECO:0007669"/>
    <property type="project" value="TreeGrafter"/>
</dbReference>
<proteinExistence type="predicted"/>
<evidence type="ECO:0000256" key="3">
    <source>
        <dbReference type="PROSITE-ProRule" id="PRU00267"/>
    </source>
</evidence>
<dbReference type="GO" id="GO:0005634">
    <property type="term" value="C:nucleus"/>
    <property type="evidence" value="ECO:0007669"/>
    <property type="project" value="UniProtKB-UniRule"/>
</dbReference>
<organism evidence="6 7">
    <name type="scientific">Athelia psychrophila</name>
    <dbReference type="NCBI Taxonomy" id="1759441"/>
    <lineage>
        <taxon>Eukaryota</taxon>
        <taxon>Fungi</taxon>
        <taxon>Dikarya</taxon>
        <taxon>Basidiomycota</taxon>
        <taxon>Agaricomycotina</taxon>
        <taxon>Agaricomycetes</taxon>
        <taxon>Agaricomycetidae</taxon>
        <taxon>Atheliales</taxon>
        <taxon>Atheliaceae</taxon>
        <taxon>Athelia</taxon>
    </lineage>
</organism>
<dbReference type="PANTHER" id="PTHR10270:SF161">
    <property type="entry name" value="SEX-DETERMINING REGION Y PROTEIN"/>
    <property type="match status" value="1"/>
</dbReference>
<feature type="DNA-binding region" description="HMG box" evidence="3">
    <location>
        <begin position="74"/>
        <end position="142"/>
    </location>
</feature>
<feature type="region of interest" description="Disordered" evidence="4">
    <location>
        <begin position="140"/>
        <end position="471"/>
    </location>
</feature>